<feature type="compositionally biased region" description="Polar residues" evidence="1">
    <location>
        <begin position="11"/>
        <end position="20"/>
    </location>
</feature>
<evidence type="ECO:0000313" key="2">
    <source>
        <dbReference type="EMBL" id="GHO47800.1"/>
    </source>
</evidence>
<reference evidence="2" key="1">
    <citation type="submission" date="2020-10" db="EMBL/GenBank/DDBJ databases">
        <title>Taxonomic study of unclassified bacteria belonging to the class Ktedonobacteria.</title>
        <authorList>
            <person name="Yabe S."/>
            <person name="Wang C.M."/>
            <person name="Zheng Y."/>
            <person name="Sakai Y."/>
            <person name="Cavaletti L."/>
            <person name="Monciardini P."/>
            <person name="Donadio S."/>
        </authorList>
    </citation>
    <scope>NUCLEOTIDE SEQUENCE</scope>
    <source>
        <strain evidence="2">SOSP1-1</strain>
    </source>
</reference>
<gene>
    <name evidence="2" type="ORF">KSX_59630</name>
</gene>
<keyword evidence="3" id="KW-1185">Reference proteome</keyword>
<comment type="caution">
    <text evidence="2">The sequence shown here is derived from an EMBL/GenBank/DDBJ whole genome shotgun (WGS) entry which is preliminary data.</text>
</comment>
<name>A0A8J3MU36_9CHLR</name>
<evidence type="ECO:0000256" key="1">
    <source>
        <dbReference type="SAM" id="MobiDB-lite"/>
    </source>
</evidence>
<dbReference type="EMBL" id="BNJF01000003">
    <property type="protein sequence ID" value="GHO47800.1"/>
    <property type="molecule type" value="Genomic_DNA"/>
</dbReference>
<accession>A0A8J3MU36</accession>
<feature type="region of interest" description="Disordered" evidence="1">
    <location>
        <begin position="1"/>
        <end position="20"/>
    </location>
</feature>
<organism evidence="2 3">
    <name type="scientific">Ktedonospora formicarum</name>
    <dbReference type="NCBI Taxonomy" id="2778364"/>
    <lineage>
        <taxon>Bacteria</taxon>
        <taxon>Bacillati</taxon>
        <taxon>Chloroflexota</taxon>
        <taxon>Ktedonobacteria</taxon>
        <taxon>Ktedonobacterales</taxon>
        <taxon>Ktedonobacteraceae</taxon>
        <taxon>Ktedonospora</taxon>
    </lineage>
</organism>
<dbReference type="AlphaFoldDB" id="A0A8J3MU36"/>
<evidence type="ECO:0000313" key="3">
    <source>
        <dbReference type="Proteomes" id="UP000612362"/>
    </source>
</evidence>
<sequence length="63" mass="6825">MIEEQAAPTASAASNVPSSDESILATIYREKQAHNYTTDMDFLAGLELILAEEKQQVSSQPPS</sequence>
<dbReference type="Proteomes" id="UP000612362">
    <property type="component" value="Unassembled WGS sequence"/>
</dbReference>
<protein>
    <submittedName>
        <fullName evidence="2">Uncharacterized protein</fullName>
    </submittedName>
</protein>
<dbReference type="RefSeq" id="WP_220197036.1">
    <property type="nucleotide sequence ID" value="NZ_BNJF01000003.1"/>
</dbReference>
<proteinExistence type="predicted"/>